<keyword evidence="2" id="KW-0031">Aminopeptidase</keyword>
<organism evidence="2 3">
    <name type="scientific">Pseudomonas cavernae</name>
    <dbReference type="NCBI Taxonomy" id="2320867"/>
    <lineage>
        <taxon>Bacteria</taxon>
        <taxon>Pseudomonadati</taxon>
        <taxon>Pseudomonadota</taxon>
        <taxon>Gammaproteobacteria</taxon>
        <taxon>Pseudomonadales</taxon>
        <taxon>Pseudomonadaceae</taxon>
        <taxon>Pseudomonas</taxon>
    </lineage>
</organism>
<dbReference type="SUPFAM" id="SSF55920">
    <property type="entry name" value="Creatinase/aminopeptidase"/>
    <property type="match status" value="1"/>
</dbReference>
<accession>A0A385Z141</accession>
<dbReference type="RefSeq" id="WP_119892233.1">
    <property type="nucleotide sequence ID" value="NZ_CP032419.1"/>
</dbReference>
<dbReference type="Proteomes" id="UP000265560">
    <property type="component" value="Chromosome"/>
</dbReference>
<evidence type="ECO:0000313" key="2">
    <source>
        <dbReference type="EMBL" id="AYC31608.1"/>
    </source>
</evidence>
<dbReference type="EMBL" id="CP032419">
    <property type="protein sequence ID" value="AYC31608.1"/>
    <property type="molecule type" value="Genomic_DNA"/>
</dbReference>
<sequence length="304" mass="34564">MPIGYELEPNGMLDRMYRWFSKVSSRHVGAAEELPPKETLDGHLAAQRLAYDAVVHVSKLLRVGMTELEAATLLENYLKDHGTERYLHRAFAWFGSHSRFDEYQSYSDYHPSDRVLEEDHVVILDVSPVVDGYIGDVGYTVCLKPNEEMEKAKTFLLQLREDLPKMFGSTMTAGEIWLDIDRRIKDAGYDNVHSKYPHCVLGHRVFRVKPKQGKHLRIGNRSFGWFSLETNMAFLKMGLSATLTPEHIGRKLGLWAIEPHIGWAGGGAKFEEILVVEPGRCYWLDDNVPHVLEAKQRQAAAAAN</sequence>
<dbReference type="Pfam" id="PF00557">
    <property type="entry name" value="Peptidase_M24"/>
    <property type="match status" value="1"/>
</dbReference>
<evidence type="ECO:0000313" key="3">
    <source>
        <dbReference type="Proteomes" id="UP000265560"/>
    </source>
</evidence>
<dbReference type="Gene3D" id="3.90.230.10">
    <property type="entry name" value="Creatinase/methionine aminopeptidase superfamily"/>
    <property type="match status" value="1"/>
</dbReference>
<reference evidence="3" key="1">
    <citation type="submission" date="2018-09" db="EMBL/GenBank/DDBJ databases">
        <authorList>
            <person name="Zhu H."/>
        </authorList>
    </citation>
    <scope>NUCLEOTIDE SEQUENCE [LARGE SCALE GENOMIC DNA]</scope>
    <source>
        <strain evidence="3">K2W31S-8</strain>
    </source>
</reference>
<keyword evidence="3" id="KW-1185">Reference proteome</keyword>
<feature type="domain" description="Peptidase M24" evidence="1">
    <location>
        <begin position="45"/>
        <end position="277"/>
    </location>
</feature>
<dbReference type="PANTHER" id="PTHR46112">
    <property type="entry name" value="AMINOPEPTIDASE"/>
    <property type="match status" value="1"/>
</dbReference>
<dbReference type="KEGG" id="pcav:D3880_04015"/>
<dbReference type="InterPro" id="IPR000994">
    <property type="entry name" value="Pept_M24"/>
</dbReference>
<gene>
    <name evidence="2" type="ORF">D3880_04015</name>
</gene>
<name>A0A385Z141_9PSED</name>
<dbReference type="InterPro" id="IPR036005">
    <property type="entry name" value="Creatinase/aminopeptidase-like"/>
</dbReference>
<evidence type="ECO:0000259" key="1">
    <source>
        <dbReference type="Pfam" id="PF00557"/>
    </source>
</evidence>
<proteinExistence type="predicted"/>
<keyword evidence="2" id="KW-0378">Hydrolase</keyword>
<dbReference type="AlphaFoldDB" id="A0A385Z141"/>
<dbReference type="InterPro" id="IPR050659">
    <property type="entry name" value="Peptidase_M24B"/>
</dbReference>
<dbReference type="GO" id="GO:0004177">
    <property type="term" value="F:aminopeptidase activity"/>
    <property type="evidence" value="ECO:0007669"/>
    <property type="project" value="UniProtKB-KW"/>
</dbReference>
<protein>
    <submittedName>
        <fullName evidence="2">Aminopeptidase P family protein</fullName>
    </submittedName>
</protein>
<dbReference type="PANTHER" id="PTHR46112:SF2">
    <property type="entry name" value="XAA-PRO AMINOPEPTIDASE P-RELATED"/>
    <property type="match status" value="1"/>
</dbReference>
<dbReference type="OrthoDB" id="319775at2"/>
<keyword evidence="2" id="KW-0645">Protease</keyword>
<dbReference type="CDD" id="cd01066">
    <property type="entry name" value="APP_MetAP"/>
    <property type="match status" value="1"/>
</dbReference>